<organism evidence="5 6">
    <name type="scientific">Stenomitos frigidus ULC18</name>
    <dbReference type="NCBI Taxonomy" id="2107698"/>
    <lineage>
        <taxon>Bacteria</taxon>
        <taxon>Bacillati</taxon>
        <taxon>Cyanobacteriota</taxon>
        <taxon>Cyanophyceae</taxon>
        <taxon>Leptolyngbyales</taxon>
        <taxon>Leptolyngbyaceae</taxon>
        <taxon>Stenomitos</taxon>
    </lineage>
</organism>
<dbReference type="SUPFAM" id="SSF50494">
    <property type="entry name" value="Trypsin-like serine proteases"/>
    <property type="match status" value="1"/>
</dbReference>
<sequence>MDTSTRRQGNKRKFLWSKPAAYLLLPLLGAGTALLGDHWMSSSEASAQTAIAQTATPAAQTQVVAQTPNRSSAILSSSDPNFIVNAVDRVGPAVVRINSSRTVRSRRPEIFNDPFFRQFFGDVPTGPSTRVERGTGSGFIIKADGLILTNAHVVDGADTVTVTLKDQREFKGKVLGADPLTDVAVIKVEATGLPTVNLGNSEQLRPGEWAIAIGNPLGLDNTVTVGIISATGRSSSQIQAPDKRVSFIQTDAAINPGNSGGPLLNQRGEVIGMNTAIIGGAQGLGFAIPINTAQQISSQLIATGKASHPYLGIRMTTLTPELKKQINSDPEANVNVKEDSGVLVYRVMRGSPAAQAGLKPGDVIQKINGQPVKTADGVQQAVEKSAVGGSLQVEFKRNGQSMTLAVRPGAFPTQTAQNE</sequence>
<keyword evidence="2 5" id="KW-0645">Protease</keyword>
<comment type="caution">
    <text evidence="5">The sequence shown here is derived from an EMBL/GenBank/DDBJ whole genome shotgun (WGS) entry which is preliminary data.</text>
</comment>
<dbReference type="Proteomes" id="UP000239576">
    <property type="component" value="Unassembled WGS sequence"/>
</dbReference>
<dbReference type="InterPro" id="IPR036034">
    <property type="entry name" value="PDZ_sf"/>
</dbReference>
<dbReference type="AlphaFoldDB" id="A0A2T1DUV3"/>
<keyword evidence="6" id="KW-1185">Reference proteome</keyword>
<dbReference type="Gene3D" id="2.30.42.10">
    <property type="match status" value="1"/>
</dbReference>
<evidence type="ECO:0000259" key="4">
    <source>
        <dbReference type="PROSITE" id="PS50106"/>
    </source>
</evidence>
<keyword evidence="3" id="KW-0378">Hydrolase</keyword>
<dbReference type="SUPFAM" id="SSF50156">
    <property type="entry name" value="PDZ domain-like"/>
    <property type="match status" value="1"/>
</dbReference>
<dbReference type="InterPro" id="IPR001940">
    <property type="entry name" value="Peptidase_S1C"/>
</dbReference>
<reference evidence="5 6" key="2">
    <citation type="submission" date="2018-03" db="EMBL/GenBank/DDBJ databases">
        <title>The ancient ancestry and fast evolution of plastids.</title>
        <authorList>
            <person name="Moore K.R."/>
            <person name="Magnabosco C."/>
            <person name="Momper L."/>
            <person name="Gold D.A."/>
            <person name="Bosak T."/>
            <person name="Fournier G.P."/>
        </authorList>
    </citation>
    <scope>NUCLEOTIDE SEQUENCE [LARGE SCALE GENOMIC DNA]</scope>
    <source>
        <strain evidence="5 6">ULC18</strain>
    </source>
</reference>
<reference evidence="6" key="1">
    <citation type="submission" date="2018-02" db="EMBL/GenBank/DDBJ databases">
        <authorList>
            <person name="Moore K."/>
            <person name="Momper L."/>
        </authorList>
    </citation>
    <scope>NUCLEOTIDE SEQUENCE [LARGE SCALE GENOMIC DNA]</scope>
    <source>
        <strain evidence="6">ULC18</strain>
    </source>
</reference>
<dbReference type="InterPro" id="IPR043504">
    <property type="entry name" value="Peptidase_S1_PA_chymotrypsin"/>
</dbReference>
<dbReference type="Pfam" id="PF13365">
    <property type="entry name" value="Trypsin_2"/>
    <property type="match status" value="1"/>
</dbReference>
<dbReference type="NCBIfam" id="NF041521">
    <property type="entry name" value="HhoA_HhoB_HtrA"/>
    <property type="match status" value="1"/>
</dbReference>
<dbReference type="PROSITE" id="PS50106">
    <property type="entry name" value="PDZ"/>
    <property type="match status" value="1"/>
</dbReference>
<evidence type="ECO:0000313" key="5">
    <source>
        <dbReference type="EMBL" id="PSB24278.1"/>
    </source>
</evidence>
<protein>
    <submittedName>
        <fullName evidence="5">Serine protease</fullName>
    </submittedName>
</protein>
<dbReference type="PANTHER" id="PTHR22939">
    <property type="entry name" value="SERINE PROTEASE FAMILY S1C HTRA-RELATED"/>
    <property type="match status" value="1"/>
</dbReference>
<dbReference type="OrthoDB" id="9807133at2"/>
<dbReference type="GO" id="GO:0004252">
    <property type="term" value="F:serine-type endopeptidase activity"/>
    <property type="evidence" value="ECO:0007669"/>
    <property type="project" value="InterPro"/>
</dbReference>
<gene>
    <name evidence="5" type="ORF">C7B82_27755</name>
</gene>
<evidence type="ECO:0000256" key="3">
    <source>
        <dbReference type="ARBA" id="ARBA00022801"/>
    </source>
</evidence>
<dbReference type="InterPro" id="IPR009003">
    <property type="entry name" value="Peptidase_S1_PA"/>
</dbReference>
<accession>A0A2T1DUV3</accession>
<name>A0A2T1DUV3_9CYAN</name>
<dbReference type="Gene3D" id="2.40.10.10">
    <property type="entry name" value="Trypsin-like serine proteases"/>
    <property type="match status" value="2"/>
</dbReference>
<comment type="similarity">
    <text evidence="1">Belongs to the peptidase S1C family.</text>
</comment>
<dbReference type="SMART" id="SM00228">
    <property type="entry name" value="PDZ"/>
    <property type="match status" value="1"/>
</dbReference>
<feature type="domain" description="PDZ" evidence="4">
    <location>
        <begin position="300"/>
        <end position="373"/>
    </location>
</feature>
<evidence type="ECO:0000256" key="1">
    <source>
        <dbReference type="ARBA" id="ARBA00010541"/>
    </source>
</evidence>
<dbReference type="PRINTS" id="PR00834">
    <property type="entry name" value="PROTEASES2C"/>
</dbReference>
<dbReference type="RefSeq" id="WP_106260199.1">
    <property type="nucleotide sequence ID" value="NZ_CAWNSW010000026.1"/>
</dbReference>
<evidence type="ECO:0000313" key="6">
    <source>
        <dbReference type="Proteomes" id="UP000239576"/>
    </source>
</evidence>
<dbReference type="InterPro" id="IPR048172">
    <property type="entry name" value="HhoA_HhoB_HtrA-like"/>
</dbReference>
<evidence type="ECO:0000256" key="2">
    <source>
        <dbReference type="ARBA" id="ARBA00022670"/>
    </source>
</evidence>
<dbReference type="GO" id="GO:0006508">
    <property type="term" value="P:proteolysis"/>
    <property type="evidence" value="ECO:0007669"/>
    <property type="project" value="UniProtKB-KW"/>
</dbReference>
<proteinExistence type="inferred from homology"/>
<dbReference type="InterPro" id="IPR001478">
    <property type="entry name" value="PDZ"/>
</dbReference>
<dbReference type="PANTHER" id="PTHR22939:SF129">
    <property type="entry name" value="SERINE PROTEASE HTRA2, MITOCHONDRIAL"/>
    <property type="match status" value="1"/>
</dbReference>
<dbReference type="EMBL" id="PVWK01000149">
    <property type="protein sequence ID" value="PSB24278.1"/>
    <property type="molecule type" value="Genomic_DNA"/>
</dbReference>
<dbReference type="Pfam" id="PF13180">
    <property type="entry name" value="PDZ_2"/>
    <property type="match status" value="1"/>
</dbReference>